<feature type="compositionally biased region" description="Basic and acidic residues" evidence="12">
    <location>
        <begin position="91"/>
        <end position="111"/>
    </location>
</feature>
<dbReference type="PROSITE" id="PS50084">
    <property type="entry name" value="KH_TYPE_1"/>
    <property type="match status" value="1"/>
</dbReference>
<evidence type="ECO:0000256" key="10">
    <source>
        <dbReference type="ARBA" id="ARBA00023242"/>
    </source>
</evidence>
<dbReference type="SUPFAM" id="SSF54791">
    <property type="entry name" value="Eukaryotic type KH-domain (KH-domain type I)"/>
    <property type="match status" value="1"/>
</dbReference>
<dbReference type="GO" id="GO:0048024">
    <property type="term" value="P:regulation of mRNA splicing, via spliceosome"/>
    <property type="evidence" value="ECO:0007669"/>
    <property type="project" value="TreeGrafter"/>
</dbReference>
<evidence type="ECO:0000256" key="6">
    <source>
        <dbReference type="ARBA" id="ARBA00022771"/>
    </source>
</evidence>
<dbReference type="Pfam" id="PF22675">
    <property type="entry name" value="KH-I_KHDC4-BBP"/>
    <property type="match status" value="1"/>
</dbReference>
<feature type="region of interest" description="Disordered" evidence="12">
    <location>
        <begin position="91"/>
        <end position="115"/>
    </location>
</feature>
<dbReference type="InterPro" id="IPR035979">
    <property type="entry name" value="RBD_domain_sf"/>
</dbReference>
<accession>A0A8T2VMR9</accession>
<dbReference type="Gene3D" id="3.30.1370.10">
    <property type="entry name" value="K Homology domain, type 1"/>
    <property type="match status" value="1"/>
</dbReference>
<dbReference type="SMART" id="SM00343">
    <property type="entry name" value="ZnF_C2HC"/>
    <property type="match status" value="2"/>
</dbReference>
<dbReference type="GO" id="GO:0008380">
    <property type="term" value="P:RNA splicing"/>
    <property type="evidence" value="ECO:0007669"/>
    <property type="project" value="UniProtKB-KW"/>
</dbReference>
<evidence type="ECO:0000256" key="8">
    <source>
        <dbReference type="ARBA" id="ARBA00022884"/>
    </source>
</evidence>
<evidence type="ECO:0000256" key="5">
    <source>
        <dbReference type="ARBA" id="ARBA00022737"/>
    </source>
</evidence>
<dbReference type="Gene3D" id="3.30.70.330">
    <property type="match status" value="1"/>
</dbReference>
<evidence type="ECO:0000256" key="11">
    <source>
        <dbReference type="PROSITE-ProRule" id="PRU00176"/>
    </source>
</evidence>
<feature type="compositionally biased region" description="Low complexity" evidence="12">
    <location>
        <begin position="815"/>
        <end position="843"/>
    </location>
</feature>
<dbReference type="GO" id="GO:0005634">
    <property type="term" value="C:nucleus"/>
    <property type="evidence" value="ECO:0007669"/>
    <property type="project" value="UniProtKB-SubCell"/>
</dbReference>
<dbReference type="GO" id="GO:0003729">
    <property type="term" value="F:mRNA binding"/>
    <property type="evidence" value="ECO:0007669"/>
    <property type="project" value="TreeGrafter"/>
</dbReference>
<dbReference type="SUPFAM" id="SSF57756">
    <property type="entry name" value="Retrovirus zinc finger-like domains"/>
    <property type="match status" value="1"/>
</dbReference>
<keyword evidence="7" id="KW-0862">Zinc</keyword>
<evidence type="ECO:0000313" key="14">
    <source>
        <dbReference type="EMBL" id="KAH7447434.1"/>
    </source>
</evidence>
<evidence type="ECO:0000256" key="4">
    <source>
        <dbReference type="ARBA" id="ARBA00022723"/>
    </source>
</evidence>
<evidence type="ECO:0000256" key="7">
    <source>
        <dbReference type="ARBA" id="ARBA00022833"/>
    </source>
</evidence>
<dbReference type="SUPFAM" id="SSF54928">
    <property type="entry name" value="RNA-binding domain, RBD"/>
    <property type="match status" value="1"/>
</dbReference>
<keyword evidence="5" id="KW-0677">Repeat</keyword>
<dbReference type="EMBL" id="CM035406">
    <property type="protein sequence ID" value="KAH7447433.1"/>
    <property type="molecule type" value="Genomic_DNA"/>
</dbReference>
<dbReference type="GO" id="GO:0008270">
    <property type="term" value="F:zinc ion binding"/>
    <property type="evidence" value="ECO:0007669"/>
    <property type="project" value="UniProtKB-KW"/>
</dbReference>
<dbReference type="FunFam" id="3.30.70.330:FF:000383">
    <property type="entry name" value="Sex lethal, isoform D"/>
    <property type="match status" value="1"/>
</dbReference>
<dbReference type="InterPro" id="IPR000504">
    <property type="entry name" value="RRM_dom"/>
</dbReference>
<dbReference type="EMBL" id="CM035406">
    <property type="protein sequence ID" value="KAH7447435.1"/>
    <property type="molecule type" value="Genomic_DNA"/>
</dbReference>
<keyword evidence="9" id="KW-0508">mRNA splicing</keyword>
<comment type="caution">
    <text evidence="14">The sequence shown here is derived from an EMBL/GenBank/DDBJ whole genome shotgun (WGS) entry which is preliminary data.</text>
</comment>
<dbReference type="InterPro" id="IPR032570">
    <property type="entry name" value="SF1-HH"/>
</dbReference>
<keyword evidence="3" id="KW-0507">mRNA processing</keyword>
<dbReference type="InterPro" id="IPR045071">
    <property type="entry name" value="BBP-like"/>
</dbReference>
<dbReference type="EMBL" id="CM035406">
    <property type="protein sequence ID" value="KAH7447432.1"/>
    <property type="molecule type" value="Genomic_DNA"/>
</dbReference>
<evidence type="ECO:0000256" key="9">
    <source>
        <dbReference type="ARBA" id="ARBA00023187"/>
    </source>
</evidence>
<dbReference type="PROSITE" id="PS50102">
    <property type="entry name" value="RRM"/>
    <property type="match status" value="1"/>
</dbReference>
<name>A0A8T2VMR9_CERRI</name>
<dbReference type="InterPro" id="IPR012677">
    <property type="entry name" value="Nucleotide-bd_a/b_plait_sf"/>
</dbReference>
<evidence type="ECO:0000313" key="15">
    <source>
        <dbReference type="Proteomes" id="UP000825935"/>
    </source>
</evidence>
<evidence type="ECO:0000256" key="2">
    <source>
        <dbReference type="ARBA" id="ARBA00010382"/>
    </source>
</evidence>
<feature type="region of interest" description="Disordered" evidence="12">
    <location>
        <begin position="811"/>
        <end position="927"/>
    </location>
</feature>
<comment type="similarity">
    <text evidence="2">Belongs to the BBP/SF1 family.</text>
</comment>
<dbReference type="SMART" id="SM00322">
    <property type="entry name" value="KH"/>
    <property type="match status" value="1"/>
</dbReference>
<evidence type="ECO:0000259" key="13">
    <source>
        <dbReference type="PROSITE" id="PS50102"/>
    </source>
</evidence>
<dbReference type="FunFam" id="4.10.60.10:FF:000011">
    <property type="entry name" value="splicing factor 1"/>
    <property type="match status" value="1"/>
</dbReference>
<keyword evidence="6" id="KW-0863">Zinc-finger</keyword>
<dbReference type="Gene3D" id="6.10.140.1790">
    <property type="match status" value="1"/>
</dbReference>
<feature type="region of interest" description="Disordered" evidence="12">
    <location>
        <begin position="37"/>
        <end position="57"/>
    </location>
</feature>
<comment type="subcellular location">
    <subcellularLocation>
        <location evidence="1">Nucleus</location>
    </subcellularLocation>
</comment>
<dbReference type="InterPro" id="IPR036612">
    <property type="entry name" value="KH_dom_type_1_sf"/>
</dbReference>
<dbReference type="InterPro" id="IPR055256">
    <property type="entry name" value="KH_1_KHDC4/BBP-like"/>
</dbReference>
<feature type="domain" description="RRM" evidence="13">
    <location>
        <begin position="730"/>
        <end position="808"/>
    </location>
</feature>
<dbReference type="GO" id="GO:0005737">
    <property type="term" value="C:cytoplasm"/>
    <property type="evidence" value="ECO:0007669"/>
    <property type="project" value="UniProtKB-ARBA"/>
</dbReference>
<protein>
    <recommendedName>
        <fullName evidence="13">RRM domain-containing protein</fullName>
    </recommendedName>
</protein>
<proteinExistence type="inferred from homology"/>
<dbReference type="OrthoDB" id="10021397at2759"/>
<dbReference type="InterPro" id="IPR036875">
    <property type="entry name" value="Znf_CCHC_sf"/>
</dbReference>
<sequence length="1054" mass="113486">MESTFSSAWQCATQEQHFVPSGGPYNAAVENFAPCSEAPLTGRRGSEQPGCEDLPRVSNRMTWNGSEAVDQNISDPSYLSFNQESYLEAKVRTSGESEQKDDSVQHWHEKSSGPQVVAPVHEASDSCDAMCYRQEKFPDTLGVEGSATHTLYTSDHDRTVEMATHNKVNDFGEVCDAVGTLRSGENKSSFMQAGDHLQSRADSLSAIVVPISGEKASTAVPLVSLPEENAPQNVVLEDGSYLASEYAAANVIRSSDTKDKDTDLICAQASGGASSVRECSKETVHHSENYALLGSECDLGKDSMSVKVSGEDKLYSGDLKEAGDLKGASGLAENGSSTGRRKRSRWEPRDSEGEAMDNTESGGKRRSRWAAEEPKPQIQLPDLFKELTGGVELDPEIQALNIQLLEINRRLQTGQVLDDRPDGARSPSPEPIYDNMGIRINTREFRAREKLMCERQELIFKLIKKNPAFKPPADYRPPKLHKKLFIPVKEYPGYNFIGLIIGPRGNTQKRMEKETGAKIVIRGKGSMKEGRSHQKKDYRMDSGENEDLHVYVEADNPQSLEQAVSMVEKLLSPIDEGHNEHKRAQLRELAALNGTIRDDEICRLCGEPGHRQYTCSARNSTFKSDVSCKICGDGGHPTIDCPMKGTVSNNIDNEYANFLAEVGGGQDSGSMPQAHGQITSTLSLPGSQGSVSSGNSPGLMAGGFRPSRPGLGFGNVSGQGTGFSKEIDEANLYVGYIPQSVDEQGLINLFSPFGKIEDSKLIRDRVTGWSKGYAFVKFADVASASQAVVHMNGYRIDGKALAVRVAGRPPPPAVPAVDAGATAAQTTQVSHSSQHSQPQAGSGVPSLPINSFSQPPWGVPPNPSQNAFGPVPNYYGAPPPPVSDLMQRPLPYQPMPGPYQSQQPHPQYWQQGLPPPVHPHGQSQAMSGLPTSQGPLMPPAVASGGITKGTAPFYPQQGSHTVVSSQPAGQYSMPPPPGPPAFNPPFSGVGSNHHWQINADGSSTSLWNANVETSVPAPIPAPGSGPATMQTQTNAPNGVAVESEYEKFMSEMGR</sequence>
<feature type="compositionally biased region" description="Low complexity" evidence="12">
    <location>
        <begin position="898"/>
        <end position="912"/>
    </location>
</feature>
<feature type="region of interest" description="Disordered" evidence="12">
    <location>
        <begin position="324"/>
        <end position="377"/>
    </location>
</feature>
<keyword evidence="15" id="KW-1185">Reference proteome</keyword>
<dbReference type="SMART" id="SM00360">
    <property type="entry name" value="RRM"/>
    <property type="match status" value="1"/>
</dbReference>
<dbReference type="GO" id="GO:0009967">
    <property type="term" value="P:positive regulation of signal transduction"/>
    <property type="evidence" value="ECO:0007669"/>
    <property type="project" value="UniProtKB-ARBA"/>
</dbReference>
<dbReference type="Proteomes" id="UP000825935">
    <property type="component" value="Chromosome 1"/>
</dbReference>
<dbReference type="InterPro" id="IPR001878">
    <property type="entry name" value="Znf_CCHC"/>
</dbReference>
<dbReference type="InterPro" id="IPR004087">
    <property type="entry name" value="KH_dom"/>
</dbReference>
<dbReference type="Pfam" id="PF16275">
    <property type="entry name" value="SF1-HH"/>
    <property type="match status" value="1"/>
</dbReference>
<dbReference type="PANTHER" id="PTHR11208">
    <property type="entry name" value="RNA-BINDING PROTEIN RELATED"/>
    <property type="match status" value="1"/>
</dbReference>
<evidence type="ECO:0000256" key="1">
    <source>
        <dbReference type="ARBA" id="ARBA00004123"/>
    </source>
</evidence>
<dbReference type="EMBL" id="CM035406">
    <property type="protein sequence ID" value="KAH7447434.1"/>
    <property type="molecule type" value="Genomic_DNA"/>
</dbReference>
<dbReference type="PANTHER" id="PTHR11208:SF45">
    <property type="entry name" value="SPLICING FACTOR 1"/>
    <property type="match status" value="1"/>
</dbReference>
<keyword evidence="10" id="KW-0539">Nucleus</keyword>
<dbReference type="GO" id="GO:0010629">
    <property type="term" value="P:negative regulation of gene expression"/>
    <property type="evidence" value="ECO:0007669"/>
    <property type="project" value="UniProtKB-ARBA"/>
</dbReference>
<dbReference type="Pfam" id="PF00076">
    <property type="entry name" value="RRM_1"/>
    <property type="match status" value="1"/>
</dbReference>
<keyword evidence="4" id="KW-0479">Metal-binding</keyword>
<keyword evidence="8 11" id="KW-0694">RNA-binding</keyword>
<evidence type="ECO:0000256" key="3">
    <source>
        <dbReference type="ARBA" id="ARBA00022664"/>
    </source>
</evidence>
<dbReference type="FunFam" id="3.30.1370.10:FF:000047">
    <property type="entry name" value="splicing factor-like protein 1"/>
    <property type="match status" value="1"/>
</dbReference>
<dbReference type="Gene3D" id="4.10.60.10">
    <property type="entry name" value="Zinc finger, CCHC-type"/>
    <property type="match status" value="1"/>
</dbReference>
<dbReference type="AlphaFoldDB" id="A0A8T2VMR9"/>
<gene>
    <name evidence="14" type="ORF">KP509_01G107100</name>
</gene>
<dbReference type="CDD" id="cd02395">
    <property type="entry name" value="KH-I_BBP"/>
    <property type="match status" value="1"/>
</dbReference>
<evidence type="ECO:0000256" key="12">
    <source>
        <dbReference type="SAM" id="MobiDB-lite"/>
    </source>
</evidence>
<dbReference type="InterPro" id="IPR047086">
    <property type="entry name" value="SF1-HH_sf"/>
</dbReference>
<dbReference type="GO" id="GO:0006397">
    <property type="term" value="P:mRNA processing"/>
    <property type="evidence" value="ECO:0007669"/>
    <property type="project" value="UniProtKB-KW"/>
</dbReference>
<reference evidence="14" key="1">
    <citation type="submission" date="2021-08" db="EMBL/GenBank/DDBJ databases">
        <title>WGS assembly of Ceratopteris richardii.</title>
        <authorList>
            <person name="Marchant D.B."/>
            <person name="Chen G."/>
            <person name="Jenkins J."/>
            <person name="Shu S."/>
            <person name="Leebens-Mack J."/>
            <person name="Grimwood J."/>
            <person name="Schmutz J."/>
            <person name="Soltis P."/>
            <person name="Soltis D."/>
            <person name="Chen Z.-H."/>
        </authorList>
    </citation>
    <scope>NUCLEOTIDE SEQUENCE</scope>
    <source>
        <strain evidence="14">Whitten #5841</strain>
        <tissue evidence="14">Leaf</tissue>
    </source>
</reference>
<organism evidence="14 15">
    <name type="scientific">Ceratopteris richardii</name>
    <name type="common">Triangle waterfern</name>
    <dbReference type="NCBI Taxonomy" id="49495"/>
    <lineage>
        <taxon>Eukaryota</taxon>
        <taxon>Viridiplantae</taxon>
        <taxon>Streptophyta</taxon>
        <taxon>Embryophyta</taxon>
        <taxon>Tracheophyta</taxon>
        <taxon>Polypodiopsida</taxon>
        <taxon>Polypodiidae</taxon>
        <taxon>Polypodiales</taxon>
        <taxon>Pteridineae</taxon>
        <taxon>Pteridaceae</taxon>
        <taxon>Parkerioideae</taxon>
        <taxon>Ceratopteris</taxon>
    </lineage>
</organism>